<organism evidence="4 5">
    <name type="scientific">Trichodelitschia bisporula</name>
    <dbReference type="NCBI Taxonomy" id="703511"/>
    <lineage>
        <taxon>Eukaryota</taxon>
        <taxon>Fungi</taxon>
        <taxon>Dikarya</taxon>
        <taxon>Ascomycota</taxon>
        <taxon>Pezizomycotina</taxon>
        <taxon>Dothideomycetes</taxon>
        <taxon>Dothideomycetes incertae sedis</taxon>
        <taxon>Phaeotrichales</taxon>
        <taxon>Phaeotrichaceae</taxon>
        <taxon>Trichodelitschia</taxon>
    </lineage>
</organism>
<dbReference type="InterPro" id="IPR020904">
    <property type="entry name" value="Sc_DH/Rdtase_CS"/>
</dbReference>
<dbReference type="PROSITE" id="PS00061">
    <property type="entry name" value="ADH_SHORT"/>
    <property type="match status" value="1"/>
</dbReference>
<dbReference type="PANTHER" id="PTHR42760:SF133">
    <property type="entry name" value="3-OXOACYL-[ACYL-CARRIER-PROTEIN] REDUCTASE"/>
    <property type="match status" value="1"/>
</dbReference>
<dbReference type="Pfam" id="PF13561">
    <property type="entry name" value="adh_short_C2"/>
    <property type="match status" value="1"/>
</dbReference>
<dbReference type="GO" id="GO:0006633">
    <property type="term" value="P:fatty acid biosynthetic process"/>
    <property type="evidence" value="ECO:0007669"/>
    <property type="project" value="TreeGrafter"/>
</dbReference>
<evidence type="ECO:0000256" key="1">
    <source>
        <dbReference type="ARBA" id="ARBA00006484"/>
    </source>
</evidence>
<evidence type="ECO:0000313" key="4">
    <source>
        <dbReference type="EMBL" id="KAF2401520.1"/>
    </source>
</evidence>
<comment type="similarity">
    <text evidence="1">Belongs to the short-chain dehydrogenases/reductases (SDR) family.</text>
</comment>
<dbReference type="AlphaFoldDB" id="A0A6G1HZR5"/>
<dbReference type="PRINTS" id="PR00081">
    <property type="entry name" value="GDHRDH"/>
</dbReference>
<gene>
    <name evidence="4" type="ORF">EJ06DRAFT_394853</name>
</gene>
<dbReference type="Proteomes" id="UP000799640">
    <property type="component" value="Unassembled WGS sequence"/>
</dbReference>
<reference evidence="4" key="1">
    <citation type="journal article" date="2020" name="Stud. Mycol.">
        <title>101 Dothideomycetes genomes: a test case for predicting lifestyles and emergence of pathogens.</title>
        <authorList>
            <person name="Haridas S."/>
            <person name="Albert R."/>
            <person name="Binder M."/>
            <person name="Bloem J."/>
            <person name="Labutti K."/>
            <person name="Salamov A."/>
            <person name="Andreopoulos B."/>
            <person name="Baker S."/>
            <person name="Barry K."/>
            <person name="Bills G."/>
            <person name="Bluhm B."/>
            <person name="Cannon C."/>
            <person name="Castanera R."/>
            <person name="Culley D."/>
            <person name="Daum C."/>
            <person name="Ezra D."/>
            <person name="Gonzalez J."/>
            <person name="Henrissat B."/>
            <person name="Kuo A."/>
            <person name="Liang C."/>
            <person name="Lipzen A."/>
            <person name="Lutzoni F."/>
            <person name="Magnuson J."/>
            <person name="Mondo S."/>
            <person name="Nolan M."/>
            <person name="Ohm R."/>
            <person name="Pangilinan J."/>
            <person name="Park H.-J."/>
            <person name="Ramirez L."/>
            <person name="Alfaro M."/>
            <person name="Sun H."/>
            <person name="Tritt A."/>
            <person name="Yoshinaga Y."/>
            <person name="Zwiers L.-H."/>
            <person name="Turgeon B."/>
            <person name="Goodwin S."/>
            <person name="Spatafora J."/>
            <person name="Crous P."/>
            <person name="Grigoriev I."/>
        </authorList>
    </citation>
    <scope>NUCLEOTIDE SEQUENCE</scope>
    <source>
        <strain evidence="4">CBS 262.69</strain>
    </source>
</reference>
<sequence length="238" mass="24418">MPPTHVLIPGGTRGIGAAISAAFLALHPSTHVTTLSRNPPSSSDPRLKHLAFDISAPTWSALLKSIPPPDVLVNAAGVTHASLLLRTEEDVLDAVLDTNLRGTMVACKEVGKAMVSAGRGRGAGRGCIVNVSSLLGVRGGRGAAVYAASKAGVIGLTRALALELGPSGVRVNCIVPGYVETRMTADMGPETKKGILSKIPLGRFGRPEEIAEAAVFLATNQYANNCVINLDGGLSAGI</sequence>
<dbReference type="InterPro" id="IPR036291">
    <property type="entry name" value="NAD(P)-bd_dom_sf"/>
</dbReference>
<dbReference type="GO" id="GO:0016616">
    <property type="term" value="F:oxidoreductase activity, acting on the CH-OH group of donors, NAD or NADP as acceptor"/>
    <property type="evidence" value="ECO:0007669"/>
    <property type="project" value="TreeGrafter"/>
</dbReference>
<name>A0A6G1HZR5_9PEZI</name>
<proteinExistence type="inferred from homology"/>
<evidence type="ECO:0000256" key="3">
    <source>
        <dbReference type="ARBA" id="ARBA00023002"/>
    </source>
</evidence>
<dbReference type="Gene3D" id="3.40.50.720">
    <property type="entry name" value="NAD(P)-binding Rossmann-like Domain"/>
    <property type="match status" value="1"/>
</dbReference>
<dbReference type="InterPro" id="IPR002347">
    <property type="entry name" value="SDR_fam"/>
</dbReference>
<keyword evidence="3" id="KW-0560">Oxidoreductase</keyword>
<dbReference type="PRINTS" id="PR00080">
    <property type="entry name" value="SDRFAMILY"/>
</dbReference>
<accession>A0A6G1HZR5</accession>
<dbReference type="PANTHER" id="PTHR42760">
    <property type="entry name" value="SHORT-CHAIN DEHYDROGENASES/REDUCTASES FAMILY MEMBER"/>
    <property type="match status" value="1"/>
</dbReference>
<evidence type="ECO:0000256" key="2">
    <source>
        <dbReference type="ARBA" id="ARBA00022857"/>
    </source>
</evidence>
<keyword evidence="5" id="KW-1185">Reference proteome</keyword>
<dbReference type="GO" id="GO:0048038">
    <property type="term" value="F:quinone binding"/>
    <property type="evidence" value="ECO:0007669"/>
    <property type="project" value="TreeGrafter"/>
</dbReference>
<keyword evidence="2" id="KW-0521">NADP</keyword>
<evidence type="ECO:0000313" key="5">
    <source>
        <dbReference type="Proteomes" id="UP000799640"/>
    </source>
</evidence>
<dbReference type="OrthoDB" id="1669814at2759"/>
<dbReference type="SUPFAM" id="SSF51735">
    <property type="entry name" value="NAD(P)-binding Rossmann-fold domains"/>
    <property type="match status" value="1"/>
</dbReference>
<protein>
    <submittedName>
        <fullName evidence="4">NAD(P)-binding protein</fullName>
    </submittedName>
</protein>
<dbReference type="EMBL" id="ML996693">
    <property type="protein sequence ID" value="KAF2401520.1"/>
    <property type="molecule type" value="Genomic_DNA"/>
</dbReference>